<evidence type="ECO:0000256" key="5">
    <source>
        <dbReference type="SAM" id="MobiDB-lite"/>
    </source>
</evidence>
<dbReference type="SUPFAM" id="SSF56024">
    <property type="entry name" value="Phospholipase D/nuclease"/>
    <property type="match status" value="1"/>
</dbReference>
<feature type="compositionally biased region" description="Basic and acidic residues" evidence="5">
    <location>
        <begin position="954"/>
        <end position="971"/>
    </location>
</feature>
<dbReference type="Proteomes" id="UP000472260">
    <property type="component" value="Unassembled WGS sequence"/>
</dbReference>
<dbReference type="GO" id="GO:1990254">
    <property type="term" value="F:keratin filament binding"/>
    <property type="evidence" value="ECO:0007669"/>
    <property type="project" value="TreeGrafter"/>
</dbReference>
<feature type="region of interest" description="Disordered" evidence="5">
    <location>
        <begin position="750"/>
        <end position="770"/>
    </location>
</feature>
<reference evidence="7" key="1">
    <citation type="submission" date="2025-08" db="UniProtKB">
        <authorList>
            <consortium name="Ensembl"/>
        </authorList>
    </citation>
    <scope>IDENTIFICATION</scope>
</reference>
<dbReference type="Pfam" id="PF07894">
    <property type="entry name" value="SACK1"/>
    <property type="match status" value="1"/>
</dbReference>
<dbReference type="GO" id="GO:0019901">
    <property type="term" value="F:protein kinase binding"/>
    <property type="evidence" value="ECO:0007669"/>
    <property type="project" value="TreeGrafter"/>
</dbReference>
<dbReference type="GO" id="GO:0007165">
    <property type="term" value="P:signal transduction"/>
    <property type="evidence" value="ECO:0007669"/>
    <property type="project" value="TreeGrafter"/>
</dbReference>
<comment type="subcellular location">
    <subcellularLocation>
        <location evidence="1">Cytoplasm</location>
        <location evidence="1">Cytoskeleton</location>
    </subcellularLocation>
</comment>
<dbReference type="Ensembl" id="ENSSANT00000020789.1">
    <property type="protein sequence ID" value="ENSSANP00000019491.1"/>
    <property type="gene ID" value="ENSSANG00000010171.1"/>
</dbReference>
<dbReference type="PANTHER" id="PTHR16181:SF16">
    <property type="entry name" value="FAMILY WITH SEQUENCE SIMILARITY 83 MEMBER HA"/>
    <property type="match status" value="1"/>
</dbReference>
<sequence>MAHLSQCSSAGDNPLDPNYLPPHYREEYRLAIDALVEADLEGYCGFLQEADVVDFLSRSEIEYIKHMVQAPHRTAQPERRYMTEDVDGSSDTYWPVHSDHDAPSLDLGWPQQYRFVGPTEVTTLVNPSDPEMPSIKEQVRRMIKNAQQVIAVVMDMFTDVDIFADILGAATRGVAVYVLLDELNAHHFVGMVNNCRVNLNEIKFMRVRTVSGSTYYCRTGKTFKGQMMDRFILVDCRAVLSGNYSFMWSFEKIHRCLAHLFLGQLVTTFDEEFRILFAHSEPLVVENVLANMPHYVGEPESDYNTEYPTMGMEWAGRTTEDHTKLGYKMLPFRSESIHSAPEANPSVQRHMNLHAAQQYRGDHQFIEHGRQMRGPNEMVGFKRHSYGNIPDYEYMPPQNHPTMRGNQYMEGAMPQGGHFAREPHIYQGAGLQSGYDMYGRFRGQGQHIDQFSGPVYPHEGDEAEPPGPYDHIQRYLQSQPAMEEGHGPRNVLPHMQSNLKRHSMGQSYTCQTSPTQPNPPEQKRFLNVNRKPQDVSQKLGLRDWRISSYLSANDDAGELDLAELEGSTACDDIPCFTQEAPCGPVRAEIRPGNREFNRIPSPRENPTFVQIQNDSIVPDSLANPPSDLSQINIKTTPASTSESSCTTEGDKAEETQNREPKETNRISEEFLKRKPNRPVQRSSRLRHSLIFSSNLELHTSEEIKDTAGEKDGDEASKLSARVSQILDKRRTGSPFQPFQWSNFVKSATFDNSTSEDECPSNLLQKPSSFIDMNDPDYRLRYFKELAAKRKLAAARASQSNPMKATQKFTLPEKPLANDQPTAAEIDSSRGPTAADTDSSQKSTSAGTDSSQQPAATETDSSQESTVKDTDSFQQPIATEVDSSREPTAADTDSSQTSTAAETDSSPEPTEAVTDTSQKSTSTVTDSCQQPSINSTQGITQLQSSLSSNPMESSCQKDSKPEKTDERQKSDTITEQTQGHDTSAIDAGPQIEVSTAIDSNGVDKIKQTTPEVENTVTKIAEVSEKSHLTVHSNSENKSSVAENAKSIVSAHQTSTANVISCSNLRDDTKVLLEQISAKNQSRSSLSKQTLAAPNEAKKAEVSSADKLFSSYSGRSWSSKTTPEEREMLLQKMEQMRKERKVYSRFEVCCRIFFIQFQNV</sequence>
<reference evidence="7" key="2">
    <citation type="submission" date="2025-09" db="UniProtKB">
        <authorList>
            <consortium name="Ensembl"/>
        </authorList>
    </citation>
    <scope>IDENTIFICATION</scope>
</reference>
<evidence type="ECO:0000256" key="3">
    <source>
        <dbReference type="ARBA" id="ARBA00022490"/>
    </source>
</evidence>
<feature type="compositionally biased region" description="Polar residues" evidence="5">
    <location>
        <begin position="797"/>
        <end position="808"/>
    </location>
</feature>
<comment type="similarity">
    <text evidence="2">Belongs to the FAM83 family.</text>
</comment>
<proteinExistence type="inferred from homology"/>
<name>A0A671LGL9_9TELE</name>
<accession>A0A671LGL9</accession>
<dbReference type="GO" id="GO:0044380">
    <property type="term" value="P:protein localization to cytoskeleton"/>
    <property type="evidence" value="ECO:0007669"/>
    <property type="project" value="TreeGrafter"/>
</dbReference>
<dbReference type="GO" id="GO:0045095">
    <property type="term" value="C:keratin filament"/>
    <property type="evidence" value="ECO:0007669"/>
    <property type="project" value="TreeGrafter"/>
</dbReference>
<dbReference type="GO" id="GO:0045104">
    <property type="term" value="P:intermediate filament cytoskeleton organization"/>
    <property type="evidence" value="ECO:0007669"/>
    <property type="project" value="TreeGrafter"/>
</dbReference>
<feature type="compositionally biased region" description="Polar residues" evidence="5">
    <location>
        <begin position="504"/>
        <end position="515"/>
    </location>
</feature>
<dbReference type="GO" id="GO:0030335">
    <property type="term" value="P:positive regulation of cell migration"/>
    <property type="evidence" value="ECO:0007669"/>
    <property type="project" value="TreeGrafter"/>
</dbReference>
<keyword evidence="4" id="KW-0206">Cytoskeleton</keyword>
<evidence type="ECO:0000313" key="7">
    <source>
        <dbReference type="Ensembl" id="ENSSANP00000019491.1"/>
    </source>
</evidence>
<feature type="compositionally biased region" description="Low complexity" evidence="5">
    <location>
        <begin position="888"/>
        <end position="905"/>
    </location>
</feature>
<feature type="compositionally biased region" description="Polar residues" evidence="5">
    <location>
        <begin position="835"/>
        <end position="864"/>
    </location>
</feature>
<feature type="compositionally biased region" description="Polar residues" evidence="5">
    <location>
        <begin position="912"/>
        <end position="953"/>
    </location>
</feature>
<keyword evidence="3" id="KW-0963">Cytoplasm</keyword>
<protein>
    <submittedName>
        <fullName evidence="7">Protein FAM83H-like</fullName>
    </submittedName>
</protein>
<dbReference type="AlphaFoldDB" id="A0A671LGL9"/>
<evidence type="ECO:0000256" key="2">
    <source>
        <dbReference type="ARBA" id="ARBA00006937"/>
    </source>
</evidence>
<evidence type="ECO:0000256" key="1">
    <source>
        <dbReference type="ARBA" id="ARBA00004245"/>
    </source>
</evidence>
<feature type="compositionally biased region" description="Basic and acidic residues" evidence="5">
    <location>
        <begin position="648"/>
        <end position="672"/>
    </location>
</feature>
<organism evidence="7 8">
    <name type="scientific">Sinocyclocheilus anshuiensis</name>
    <dbReference type="NCBI Taxonomy" id="1608454"/>
    <lineage>
        <taxon>Eukaryota</taxon>
        <taxon>Metazoa</taxon>
        <taxon>Chordata</taxon>
        <taxon>Craniata</taxon>
        <taxon>Vertebrata</taxon>
        <taxon>Euteleostomi</taxon>
        <taxon>Actinopterygii</taxon>
        <taxon>Neopterygii</taxon>
        <taxon>Teleostei</taxon>
        <taxon>Ostariophysi</taxon>
        <taxon>Cypriniformes</taxon>
        <taxon>Cyprinidae</taxon>
        <taxon>Cyprininae</taxon>
        <taxon>Sinocyclocheilus</taxon>
    </lineage>
</organism>
<dbReference type="Gene3D" id="3.30.870.10">
    <property type="entry name" value="Endonuclease Chain A"/>
    <property type="match status" value="1"/>
</dbReference>
<feature type="compositionally biased region" description="Polar residues" evidence="5">
    <location>
        <begin position="626"/>
        <end position="647"/>
    </location>
</feature>
<feature type="region of interest" description="Disordered" evidence="5">
    <location>
        <begin position="617"/>
        <end position="684"/>
    </location>
</feature>
<feature type="domain" description="Scaffolding anchor of CK1" evidence="6">
    <location>
        <begin position="13"/>
        <end position="282"/>
    </location>
</feature>
<keyword evidence="8" id="KW-1185">Reference proteome</keyword>
<gene>
    <name evidence="7" type="primary">LOC107679182</name>
</gene>
<evidence type="ECO:0000256" key="4">
    <source>
        <dbReference type="ARBA" id="ARBA00023212"/>
    </source>
</evidence>
<dbReference type="PANTHER" id="PTHR16181">
    <property type="entry name" value="PROTEIN FAM83A-RELATED"/>
    <property type="match status" value="1"/>
</dbReference>
<feature type="region of interest" description="Disordered" evidence="5">
    <location>
        <begin position="793"/>
        <end position="989"/>
    </location>
</feature>
<feature type="region of interest" description="Disordered" evidence="5">
    <location>
        <begin position="503"/>
        <end position="524"/>
    </location>
</feature>
<dbReference type="FunFam" id="3.30.870.10:FF:000004">
    <property type="entry name" value="protein FAM83H isoform X2"/>
    <property type="match status" value="1"/>
</dbReference>
<evidence type="ECO:0000313" key="8">
    <source>
        <dbReference type="Proteomes" id="UP000472260"/>
    </source>
</evidence>
<dbReference type="InterPro" id="IPR050944">
    <property type="entry name" value="FAM83"/>
</dbReference>
<evidence type="ECO:0000259" key="6">
    <source>
        <dbReference type="Pfam" id="PF07894"/>
    </source>
</evidence>
<dbReference type="InterPro" id="IPR012461">
    <property type="entry name" value="SACK1"/>
</dbReference>